<evidence type="ECO:0000256" key="8">
    <source>
        <dbReference type="ARBA" id="ARBA00023228"/>
    </source>
</evidence>
<dbReference type="GO" id="GO:0048471">
    <property type="term" value="C:perinuclear region of cytoplasm"/>
    <property type="evidence" value="ECO:0007669"/>
    <property type="project" value="UniProtKB-SubCell"/>
</dbReference>
<dbReference type="GO" id="GO:0005765">
    <property type="term" value="C:lysosomal membrane"/>
    <property type="evidence" value="ECO:0007669"/>
    <property type="project" value="UniProtKB-SubCell"/>
</dbReference>
<proteinExistence type="inferred from homology"/>
<dbReference type="EMBL" id="AJWK01027727">
    <property type="status" value="NOT_ANNOTATED_CDS"/>
    <property type="molecule type" value="Genomic_DNA"/>
</dbReference>
<evidence type="ECO:0000256" key="4">
    <source>
        <dbReference type="ARBA" id="ARBA00022490"/>
    </source>
</evidence>
<dbReference type="EnsemblMetazoa" id="LLOJ008196-RA">
    <property type="protein sequence ID" value="LLOJ008196-PA"/>
    <property type="gene ID" value="LLOJ008196"/>
</dbReference>
<evidence type="ECO:0000256" key="5">
    <source>
        <dbReference type="ARBA" id="ARBA00022692"/>
    </source>
</evidence>
<protein>
    <recommendedName>
        <fullName evidence="9">Membrane protein BRI3</fullName>
    </recommendedName>
    <alternativeName>
        <fullName evidence="10">Brain protein I3</fullName>
    </alternativeName>
</protein>
<evidence type="ECO:0000256" key="1">
    <source>
        <dbReference type="ARBA" id="ARBA00004155"/>
    </source>
</evidence>
<dbReference type="VEuPathDB" id="VectorBase:LLONM1_002937"/>
<evidence type="ECO:0000256" key="2">
    <source>
        <dbReference type="ARBA" id="ARBA00004556"/>
    </source>
</evidence>
<keyword evidence="7" id="KW-0472">Membrane</keyword>
<dbReference type="AlphaFoldDB" id="A0A1B0CTJ6"/>
<keyword evidence="5" id="KW-0812">Transmembrane</keyword>
<comment type="subunit">
    <text evidence="11">Interacts with BRI3BP. Interacts with MGAT1 and IFITM3.</text>
</comment>
<name>A0A1B0CTJ6_LUTLO</name>
<evidence type="ECO:0000256" key="7">
    <source>
        <dbReference type="ARBA" id="ARBA00023136"/>
    </source>
</evidence>
<evidence type="ECO:0000313" key="12">
    <source>
        <dbReference type="EnsemblMetazoa" id="LLOJ008196-PA"/>
    </source>
</evidence>
<evidence type="ECO:0000313" key="13">
    <source>
        <dbReference type="Proteomes" id="UP000092461"/>
    </source>
</evidence>
<evidence type="ECO:0000256" key="6">
    <source>
        <dbReference type="ARBA" id="ARBA00022989"/>
    </source>
</evidence>
<keyword evidence="4" id="KW-0963">Cytoplasm</keyword>
<accession>A0A1B0CTJ6</accession>
<reference evidence="12" key="1">
    <citation type="submission" date="2020-05" db="UniProtKB">
        <authorList>
            <consortium name="EnsemblMetazoa"/>
        </authorList>
    </citation>
    <scope>IDENTIFICATION</scope>
    <source>
        <strain evidence="12">Jacobina</strain>
    </source>
</reference>
<dbReference type="InterPro" id="IPR019317">
    <property type="entry name" value="BRI3"/>
</dbReference>
<keyword evidence="8" id="KW-0458">Lysosome</keyword>
<dbReference type="Proteomes" id="UP000092461">
    <property type="component" value="Unassembled WGS sequence"/>
</dbReference>
<dbReference type="PANTHER" id="PTHR13551">
    <property type="entry name" value="BRAIN PROTEIN I3"/>
    <property type="match status" value="1"/>
</dbReference>
<dbReference type="PANTHER" id="PTHR13551:SF1">
    <property type="entry name" value="MEMBRANE PROTEIN BRI3"/>
    <property type="match status" value="1"/>
</dbReference>
<keyword evidence="13" id="KW-1185">Reference proteome</keyword>
<comment type="subcellular location">
    <subcellularLocation>
        <location evidence="2">Cytoplasm</location>
        <location evidence="2">Perinuclear region</location>
    </subcellularLocation>
    <subcellularLocation>
        <location evidence="1">Lysosome membrane</location>
        <topology evidence="1">Multi-pass membrane protein</topology>
    </subcellularLocation>
</comment>
<keyword evidence="6" id="KW-1133">Transmembrane helix</keyword>
<evidence type="ECO:0000256" key="10">
    <source>
        <dbReference type="ARBA" id="ARBA00035449"/>
    </source>
</evidence>
<evidence type="ECO:0000256" key="3">
    <source>
        <dbReference type="ARBA" id="ARBA00008090"/>
    </source>
</evidence>
<comment type="similarity">
    <text evidence="3">Belongs to the BRI3 family.</text>
</comment>
<dbReference type="Pfam" id="PF10164">
    <property type="entry name" value="BRI3"/>
    <property type="match status" value="1"/>
</dbReference>
<sequence length="127" mass="13657">MEKRDIQDRPPTYDQAIHGTSVLITSQPAPMGPPPMAPPGYYPQLPTAPPVNPMGYGTIGETVTTTTSITIPEQIIIVGGCPVCRIGMLEEDYTCCGICCAIFLFPIGILCCLCMKNKRCTNCGAQF</sequence>
<dbReference type="VEuPathDB" id="VectorBase:LLOJ008196"/>
<evidence type="ECO:0000256" key="11">
    <source>
        <dbReference type="ARBA" id="ARBA00046593"/>
    </source>
</evidence>
<organism evidence="12 13">
    <name type="scientific">Lutzomyia longipalpis</name>
    <name type="common">Sand fly</name>
    <dbReference type="NCBI Taxonomy" id="7200"/>
    <lineage>
        <taxon>Eukaryota</taxon>
        <taxon>Metazoa</taxon>
        <taxon>Ecdysozoa</taxon>
        <taxon>Arthropoda</taxon>
        <taxon>Hexapoda</taxon>
        <taxon>Insecta</taxon>
        <taxon>Pterygota</taxon>
        <taxon>Neoptera</taxon>
        <taxon>Endopterygota</taxon>
        <taxon>Diptera</taxon>
        <taxon>Nematocera</taxon>
        <taxon>Psychodoidea</taxon>
        <taxon>Psychodidae</taxon>
        <taxon>Lutzomyia</taxon>
        <taxon>Lutzomyia</taxon>
    </lineage>
</organism>
<evidence type="ECO:0000256" key="9">
    <source>
        <dbReference type="ARBA" id="ARBA00035284"/>
    </source>
</evidence>